<dbReference type="Gene3D" id="3.30.420.10">
    <property type="entry name" value="Ribonuclease H-like superfamily/Ribonuclease H"/>
    <property type="match status" value="1"/>
</dbReference>
<reference evidence="1 2" key="1">
    <citation type="journal article" date="2014" name="Nat. Commun.">
        <title>Molecular traces of alternative social organization in a termite genome.</title>
        <authorList>
            <person name="Terrapon N."/>
            <person name="Li C."/>
            <person name="Robertson H.M."/>
            <person name="Ji L."/>
            <person name="Meng X."/>
            <person name="Booth W."/>
            <person name="Chen Z."/>
            <person name="Childers C.P."/>
            <person name="Glastad K.M."/>
            <person name="Gokhale K."/>
            <person name="Gowin J."/>
            <person name="Gronenberg W."/>
            <person name="Hermansen R.A."/>
            <person name="Hu H."/>
            <person name="Hunt B.G."/>
            <person name="Huylmans A.K."/>
            <person name="Khalil S.M."/>
            <person name="Mitchell R.D."/>
            <person name="Munoz-Torres M.C."/>
            <person name="Mustard J.A."/>
            <person name="Pan H."/>
            <person name="Reese J.T."/>
            <person name="Scharf M.E."/>
            <person name="Sun F."/>
            <person name="Vogel H."/>
            <person name="Xiao J."/>
            <person name="Yang W."/>
            <person name="Yang Z."/>
            <person name="Yang Z."/>
            <person name="Zhou J."/>
            <person name="Zhu J."/>
            <person name="Brent C.S."/>
            <person name="Elsik C.G."/>
            <person name="Goodisman M.A."/>
            <person name="Liberles D.A."/>
            <person name="Roe R.M."/>
            <person name="Vargo E.L."/>
            <person name="Vilcinskas A."/>
            <person name="Wang J."/>
            <person name="Bornberg-Bauer E."/>
            <person name="Korb J."/>
            <person name="Zhang G."/>
            <person name="Liebig J."/>
        </authorList>
    </citation>
    <scope>NUCLEOTIDE SEQUENCE [LARGE SCALE GENOMIC DNA]</scope>
    <source>
        <tissue evidence="1">Whole organism</tissue>
    </source>
</reference>
<name>A0A067QF79_ZOONE</name>
<proteinExistence type="predicted"/>
<dbReference type="EMBL" id="KK853696">
    <property type="protein sequence ID" value="KDQ96324.1"/>
    <property type="molecule type" value="Genomic_DNA"/>
</dbReference>
<dbReference type="Proteomes" id="UP000027135">
    <property type="component" value="Unassembled WGS sequence"/>
</dbReference>
<dbReference type="PANTHER" id="PTHR46060">
    <property type="entry name" value="MARINER MOS1 TRANSPOSASE-LIKE PROTEIN"/>
    <property type="match status" value="1"/>
</dbReference>
<dbReference type="STRING" id="136037.A0A067QF79"/>
<dbReference type="PANTHER" id="PTHR46060:SF1">
    <property type="entry name" value="MARINER MOS1 TRANSPOSASE-LIKE PROTEIN"/>
    <property type="match status" value="1"/>
</dbReference>
<dbReference type="GO" id="GO:0003676">
    <property type="term" value="F:nucleic acid binding"/>
    <property type="evidence" value="ECO:0007669"/>
    <property type="project" value="InterPro"/>
</dbReference>
<dbReference type="InParanoid" id="A0A067QF79"/>
<evidence type="ECO:0000313" key="1">
    <source>
        <dbReference type="EMBL" id="KDQ96324.1"/>
    </source>
</evidence>
<dbReference type="InterPro" id="IPR036397">
    <property type="entry name" value="RNaseH_sf"/>
</dbReference>
<evidence type="ECO:0008006" key="3">
    <source>
        <dbReference type="Google" id="ProtNLM"/>
    </source>
</evidence>
<gene>
    <name evidence="1" type="ORF">L798_05978</name>
</gene>
<feature type="non-terminal residue" evidence="1">
    <location>
        <position position="1"/>
    </location>
</feature>
<organism evidence="1 2">
    <name type="scientific">Zootermopsis nevadensis</name>
    <name type="common">Dampwood termite</name>
    <dbReference type="NCBI Taxonomy" id="136037"/>
    <lineage>
        <taxon>Eukaryota</taxon>
        <taxon>Metazoa</taxon>
        <taxon>Ecdysozoa</taxon>
        <taxon>Arthropoda</taxon>
        <taxon>Hexapoda</taxon>
        <taxon>Insecta</taxon>
        <taxon>Pterygota</taxon>
        <taxon>Neoptera</taxon>
        <taxon>Polyneoptera</taxon>
        <taxon>Dictyoptera</taxon>
        <taxon>Blattodea</taxon>
        <taxon>Blattoidea</taxon>
        <taxon>Termitoidae</taxon>
        <taxon>Termopsidae</taxon>
        <taxon>Zootermopsis</taxon>
    </lineage>
</organism>
<dbReference type="AlphaFoldDB" id="A0A067QF79"/>
<accession>A0A067QF79</accession>
<sequence>DLAPSDYHMFGPLKEAMGGKKFRSDEEVQQAVHEWLRRQPQEFFSRGIHTLRKRWRVCIERNGDYVEK</sequence>
<protein>
    <recommendedName>
        <fullName evidence="3">Histone-lysine N-methyltransferase SETMAR</fullName>
    </recommendedName>
</protein>
<dbReference type="InterPro" id="IPR052709">
    <property type="entry name" value="Transposase-MT_Hybrid"/>
</dbReference>
<keyword evidence="2" id="KW-1185">Reference proteome</keyword>
<evidence type="ECO:0000313" key="2">
    <source>
        <dbReference type="Proteomes" id="UP000027135"/>
    </source>
</evidence>
<dbReference type="OMA" id="DSHYKQS"/>